<dbReference type="Pfam" id="PF00126">
    <property type="entry name" value="HTH_1"/>
    <property type="match status" value="1"/>
</dbReference>
<evidence type="ECO:0000256" key="1">
    <source>
        <dbReference type="ARBA" id="ARBA00009437"/>
    </source>
</evidence>
<dbReference type="InterPro" id="IPR036390">
    <property type="entry name" value="WH_DNA-bd_sf"/>
</dbReference>
<comment type="caution">
    <text evidence="6">The sequence shown here is derived from an EMBL/GenBank/DDBJ whole genome shotgun (WGS) entry which is preliminary data.</text>
</comment>
<keyword evidence="4" id="KW-0804">Transcription</keyword>
<dbReference type="PANTHER" id="PTHR30346:SF0">
    <property type="entry name" value="HCA OPERON TRANSCRIPTIONAL ACTIVATOR HCAR"/>
    <property type="match status" value="1"/>
</dbReference>
<dbReference type="PRINTS" id="PR00039">
    <property type="entry name" value="HTHLYSR"/>
</dbReference>
<keyword evidence="3" id="KW-0238">DNA-binding</keyword>
<evidence type="ECO:0000313" key="6">
    <source>
        <dbReference type="EMBL" id="MBU2668081.1"/>
    </source>
</evidence>
<evidence type="ECO:0000256" key="3">
    <source>
        <dbReference type="ARBA" id="ARBA00023125"/>
    </source>
</evidence>
<dbReference type="Pfam" id="PF03466">
    <property type="entry name" value="LysR_substrate"/>
    <property type="match status" value="1"/>
</dbReference>
<reference evidence="6 7" key="1">
    <citation type="submission" date="2021-06" db="EMBL/GenBank/DDBJ databases">
        <title>Actinoplanes lichenicola sp. nov., and Actinoplanes ovalisporus sp. nov., isolated from lichen in Thailand.</title>
        <authorList>
            <person name="Saeng-In P."/>
            <person name="Kanchanasin P."/>
            <person name="Yuki M."/>
            <person name="Kudo T."/>
            <person name="Ohkuma M."/>
            <person name="Phongsopitanun W."/>
            <person name="Tanasupawat S."/>
        </authorList>
    </citation>
    <scope>NUCLEOTIDE SEQUENCE [LARGE SCALE GENOMIC DNA]</scope>
    <source>
        <strain evidence="6 7">NBRC 110975</strain>
    </source>
</reference>
<dbReference type="RefSeq" id="WP_215792328.1">
    <property type="nucleotide sequence ID" value="NZ_JAHKKG010000010.1"/>
</dbReference>
<dbReference type="EMBL" id="JAHKKG010000010">
    <property type="protein sequence ID" value="MBU2668081.1"/>
    <property type="molecule type" value="Genomic_DNA"/>
</dbReference>
<evidence type="ECO:0000256" key="2">
    <source>
        <dbReference type="ARBA" id="ARBA00023015"/>
    </source>
</evidence>
<dbReference type="PANTHER" id="PTHR30346">
    <property type="entry name" value="TRANSCRIPTIONAL DUAL REGULATOR HCAR-RELATED"/>
    <property type="match status" value="1"/>
</dbReference>
<dbReference type="InterPro" id="IPR036388">
    <property type="entry name" value="WH-like_DNA-bd_sf"/>
</dbReference>
<dbReference type="CDD" id="cd08414">
    <property type="entry name" value="PBP2_LTTR_aromatics_like"/>
    <property type="match status" value="1"/>
</dbReference>
<dbReference type="InterPro" id="IPR005119">
    <property type="entry name" value="LysR_subst-bd"/>
</dbReference>
<dbReference type="SUPFAM" id="SSF46785">
    <property type="entry name" value="Winged helix' DNA-binding domain"/>
    <property type="match status" value="1"/>
</dbReference>
<evidence type="ECO:0000256" key="4">
    <source>
        <dbReference type="ARBA" id="ARBA00023163"/>
    </source>
</evidence>
<evidence type="ECO:0000259" key="5">
    <source>
        <dbReference type="PROSITE" id="PS50931"/>
    </source>
</evidence>
<protein>
    <submittedName>
        <fullName evidence="6">LysR family transcriptional regulator</fullName>
    </submittedName>
</protein>
<name>A0ABS5YXD2_9ACTN</name>
<dbReference type="Proteomes" id="UP001519654">
    <property type="component" value="Unassembled WGS sequence"/>
</dbReference>
<sequence length="282" mass="31037">MDLRSLSYFVAVAEELSVGRAAARLRLSQPPLSRAIKRLEDELGAELFLRSARGMELTPAGLALLPEARDVLARVEALPSLVAQASGERTLTIGTLADSLDHAGRFLIDTFQQRHPGVEIRIVEGDLTDPSAGVDRGLADVAITRGPFRAAGIVVAEIRRDPVGVLMRESDPLASRDRVRLSDLRERRWFRLPETADPLWAGFWAGHRDDREGTDIVVRTVRECVQAVLWSDAVGLAPLTINRAPGIVLVPVEDVAPSPLLVAWRRRDRRSLVKDFVDIARG</sequence>
<dbReference type="Gene3D" id="1.10.10.10">
    <property type="entry name" value="Winged helix-like DNA-binding domain superfamily/Winged helix DNA-binding domain"/>
    <property type="match status" value="1"/>
</dbReference>
<dbReference type="Gene3D" id="3.40.190.10">
    <property type="entry name" value="Periplasmic binding protein-like II"/>
    <property type="match status" value="2"/>
</dbReference>
<dbReference type="SUPFAM" id="SSF53850">
    <property type="entry name" value="Periplasmic binding protein-like II"/>
    <property type="match status" value="1"/>
</dbReference>
<accession>A0ABS5YXD2</accession>
<evidence type="ECO:0000313" key="7">
    <source>
        <dbReference type="Proteomes" id="UP001519654"/>
    </source>
</evidence>
<proteinExistence type="inferred from homology"/>
<comment type="similarity">
    <text evidence="1">Belongs to the LysR transcriptional regulatory family.</text>
</comment>
<dbReference type="PROSITE" id="PS50931">
    <property type="entry name" value="HTH_LYSR"/>
    <property type="match status" value="1"/>
</dbReference>
<organism evidence="6 7">
    <name type="scientific">Paractinoplanes bogorensis</name>
    <dbReference type="NCBI Taxonomy" id="1610840"/>
    <lineage>
        <taxon>Bacteria</taxon>
        <taxon>Bacillati</taxon>
        <taxon>Actinomycetota</taxon>
        <taxon>Actinomycetes</taxon>
        <taxon>Micromonosporales</taxon>
        <taxon>Micromonosporaceae</taxon>
        <taxon>Paractinoplanes</taxon>
    </lineage>
</organism>
<gene>
    <name evidence="6" type="ORF">KOI35_31685</name>
</gene>
<keyword evidence="2" id="KW-0805">Transcription regulation</keyword>
<feature type="domain" description="HTH lysR-type" evidence="5">
    <location>
        <begin position="1"/>
        <end position="58"/>
    </location>
</feature>
<dbReference type="InterPro" id="IPR000847">
    <property type="entry name" value="LysR_HTH_N"/>
</dbReference>
<keyword evidence="7" id="KW-1185">Reference proteome</keyword>